<name>A0A250IA44_9BACT</name>
<sequence>MREGLGAVLIALGLWAGAARATSLPAEEFEVPARTYQEVQGSPESETFDGLRISVASSLLAPVSGYVPVEVSLHNTGSASRLVRLGVEASSPVTAQVVTREVEVGPHRMVSVWLPVPASIRGGMVRVRAPDPIPHVFSFYTLERSDASLVVGTLEDFEAGTELVHHDRGPFAVRFLSPETAPRELASYAGYSQVVVAGDVTALHADVWSTLEAYAATGGTLVLLQPPRDAAGRLPLLSGAASPGTHAYALGQVRLCERAGACGDELLATGLDSGKNNQERGAVHPALPSRRWGSTFSSWAGSFEPLLPGVQAPVGRFLLLITLFVLVVGPGGLMLLRRKGPVALLIAVPSVSFVTCLSIVLWSVFVEGFALHAARYSVTWLDRDRDRTLTAGIGGYYANLEPGALQLPASSVLLGARYWDAIPLETDWTQGTRVMGGLLPPRTYVEWGELAVLPTRARLTVGPGAQGPRVLNALGAPIVEGYVRFEDALWKLPPLADGAQGEASRVTPEVSESSLPGDMYFSGVAATRFGPQVRAGLLAPLPEGGFVARVGGPGPAMATAALEVKLHEGLHLVRGRVDAP</sequence>
<gene>
    <name evidence="2" type="ORF">MEBOL_002203</name>
</gene>
<evidence type="ECO:0000313" key="2">
    <source>
        <dbReference type="EMBL" id="ATB28754.1"/>
    </source>
</evidence>
<dbReference type="OrthoDB" id="5486916at2"/>
<keyword evidence="3" id="KW-1185">Reference proteome</keyword>
<dbReference type="KEGG" id="mbd:MEBOL_002203"/>
<evidence type="ECO:0000313" key="3">
    <source>
        <dbReference type="Proteomes" id="UP000217289"/>
    </source>
</evidence>
<proteinExistence type="predicted"/>
<feature type="transmembrane region" description="Helical" evidence="1">
    <location>
        <begin position="343"/>
        <end position="365"/>
    </location>
</feature>
<organism evidence="2 3">
    <name type="scientific">Melittangium boletus DSM 14713</name>
    <dbReference type="NCBI Taxonomy" id="1294270"/>
    <lineage>
        <taxon>Bacteria</taxon>
        <taxon>Pseudomonadati</taxon>
        <taxon>Myxococcota</taxon>
        <taxon>Myxococcia</taxon>
        <taxon>Myxococcales</taxon>
        <taxon>Cystobacterineae</taxon>
        <taxon>Archangiaceae</taxon>
        <taxon>Melittangium</taxon>
    </lineage>
</organism>
<accession>A0A250IA44</accession>
<dbReference type="EMBL" id="CP022163">
    <property type="protein sequence ID" value="ATB28754.1"/>
    <property type="molecule type" value="Genomic_DNA"/>
</dbReference>
<dbReference type="Proteomes" id="UP000217289">
    <property type="component" value="Chromosome"/>
</dbReference>
<dbReference type="AlphaFoldDB" id="A0A250IA44"/>
<keyword evidence="1" id="KW-0812">Transmembrane</keyword>
<keyword evidence="1" id="KW-1133">Transmembrane helix</keyword>
<reference evidence="2 3" key="1">
    <citation type="submission" date="2017-06" db="EMBL/GenBank/DDBJ databases">
        <authorList>
            <person name="Kim H.J."/>
            <person name="Triplett B.A."/>
        </authorList>
    </citation>
    <scope>NUCLEOTIDE SEQUENCE [LARGE SCALE GENOMIC DNA]</scope>
    <source>
        <strain evidence="2 3">DSM 14713</strain>
    </source>
</reference>
<evidence type="ECO:0000256" key="1">
    <source>
        <dbReference type="SAM" id="Phobius"/>
    </source>
</evidence>
<protein>
    <submittedName>
        <fullName evidence="2">Uncharacterized protein</fullName>
    </submittedName>
</protein>
<keyword evidence="1" id="KW-0472">Membrane</keyword>
<feature type="transmembrane region" description="Helical" evidence="1">
    <location>
        <begin position="317"/>
        <end position="336"/>
    </location>
</feature>
<dbReference type="RefSeq" id="WP_095977407.1">
    <property type="nucleotide sequence ID" value="NZ_CP022163.1"/>
</dbReference>